<evidence type="ECO:0000313" key="1">
    <source>
        <dbReference type="EMBL" id="MBB5058306.1"/>
    </source>
</evidence>
<dbReference type="RefSeq" id="WP_184217873.1">
    <property type="nucleotide sequence ID" value="NZ_JACHIP010000004.1"/>
</dbReference>
<dbReference type="Proteomes" id="UP000540989">
    <property type="component" value="Unassembled WGS sequence"/>
</dbReference>
<reference evidence="1 2" key="1">
    <citation type="submission" date="2020-08" db="EMBL/GenBank/DDBJ databases">
        <title>Genomic Encyclopedia of Type Strains, Phase IV (KMG-V): Genome sequencing to study the core and pangenomes of soil and plant-associated prokaryotes.</title>
        <authorList>
            <person name="Whitman W."/>
        </authorList>
    </citation>
    <scope>NUCLEOTIDE SEQUENCE [LARGE SCALE GENOMIC DNA]</scope>
    <source>
        <strain evidence="1 2">M8UP14</strain>
    </source>
</reference>
<keyword evidence="2" id="KW-1185">Reference proteome</keyword>
<dbReference type="AlphaFoldDB" id="A0A7W8E4A7"/>
<comment type="caution">
    <text evidence="1">The sequence shown here is derived from an EMBL/GenBank/DDBJ whole genome shotgun (WGS) entry which is preliminary data.</text>
</comment>
<dbReference type="Gene3D" id="2.20.28.160">
    <property type="match status" value="1"/>
</dbReference>
<organism evidence="1 2">
    <name type="scientific">Granulicella aggregans</name>
    <dbReference type="NCBI Taxonomy" id="474949"/>
    <lineage>
        <taxon>Bacteria</taxon>
        <taxon>Pseudomonadati</taxon>
        <taxon>Acidobacteriota</taxon>
        <taxon>Terriglobia</taxon>
        <taxon>Terriglobales</taxon>
        <taxon>Acidobacteriaceae</taxon>
        <taxon>Granulicella</taxon>
    </lineage>
</organism>
<gene>
    <name evidence="1" type="ORF">HDF16_003020</name>
</gene>
<accession>A0A7W8E4A7</accession>
<dbReference type="Pfam" id="PF21344">
    <property type="entry name" value="Zn_ribbon_LysW"/>
    <property type="match status" value="1"/>
</dbReference>
<name>A0A7W8E4A7_9BACT</name>
<sequence length="66" mass="7153">MAVVCPECDNPLTIDAEEVEEGETVQCDECGADLEVVSVDPLEIAVVDEAGYDDEDATHHDDEDDE</sequence>
<evidence type="ECO:0000313" key="2">
    <source>
        <dbReference type="Proteomes" id="UP000540989"/>
    </source>
</evidence>
<dbReference type="EMBL" id="JACHIP010000004">
    <property type="protein sequence ID" value="MBB5058306.1"/>
    <property type="molecule type" value="Genomic_DNA"/>
</dbReference>
<dbReference type="InterPro" id="IPR005906">
    <property type="entry name" value="LysW"/>
</dbReference>
<proteinExistence type="predicted"/>
<protein>
    <submittedName>
        <fullName evidence="1">Alpha-aminoadipate carrier protein LysW</fullName>
    </submittedName>
</protein>